<dbReference type="InterPro" id="IPR051738">
    <property type="entry name" value="SAF_Modulators"/>
</dbReference>
<dbReference type="InterPro" id="IPR034781">
    <property type="entry name" value="SAFB1_2_RBD"/>
</dbReference>
<evidence type="ECO:0000256" key="2">
    <source>
        <dbReference type="ARBA" id="ARBA00022481"/>
    </source>
</evidence>
<dbReference type="CDD" id="cd12679">
    <property type="entry name" value="RRM_SAFB1_SAFB2"/>
    <property type="match status" value="1"/>
</dbReference>
<dbReference type="Proteomes" id="UP001318040">
    <property type="component" value="Chromosome 40"/>
</dbReference>
<feature type="compositionally biased region" description="Low complexity" evidence="14">
    <location>
        <begin position="265"/>
        <end position="297"/>
    </location>
</feature>
<feature type="region of interest" description="Disordered" evidence="14">
    <location>
        <begin position="50"/>
        <end position="128"/>
    </location>
</feature>
<feature type="compositionally biased region" description="Basic and acidic residues" evidence="14">
    <location>
        <begin position="467"/>
        <end position="510"/>
    </location>
</feature>
<feature type="region of interest" description="Disordered" evidence="14">
    <location>
        <begin position="169"/>
        <end position="240"/>
    </location>
</feature>
<feature type="compositionally biased region" description="Basic and acidic residues" evidence="14">
    <location>
        <begin position="544"/>
        <end position="593"/>
    </location>
</feature>
<feature type="compositionally biased region" description="Basic and acidic residues" evidence="14">
    <location>
        <begin position="987"/>
        <end position="1000"/>
    </location>
</feature>
<feature type="compositionally biased region" description="Basic and acidic residues" evidence="14">
    <location>
        <begin position="366"/>
        <end position="380"/>
    </location>
</feature>
<dbReference type="GO" id="GO:0043565">
    <property type="term" value="F:sequence-specific DNA binding"/>
    <property type="evidence" value="ECO:0007669"/>
    <property type="project" value="TreeGrafter"/>
</dbReference>
<feature type="compositionally biased region" description="Acidic residues" evidence="14">
    <location>
        <begin position="84"/>
        <end position="99"/>
    </location>
</feature>
<dbReference type="SMART" id="SM00513">
    <property type="entry name" value="SAP"/>
    <property type="match status" value="1"/>
</dbReference>
<dbReference type="InterPro" id="IPR035979">
    <property type="entry name" value="RBD_domain_sf"/>
</dbReference>
<dbReference type="KEGG" id="pmrn:116950627"/>
<evidence type="ECO:0000256" key="11">
    <source>
        <dbReference type="ARBA" id="ARBA00023163"/>
    </source>
</evidence>
<feature type="domain" description="RRM" evidence="15">
    <location>
        <begin position="398"/>
        <end position="476"/>
    </location>
</feature>
<dbReference type="GeneID" id="116950627"/>
<dbReference type="Pfam" id="PF00076">
    <property type="entry name" value="RRM_1"/>
    <property type="match status" value="1"/>
</dbReference>
<dbReference type="Gene3D" id="3.30.70.330">
    <property type="match status" value="1"/>
</dbReference>
<feature type="compositionally biased region" description="Polar residues" evidence="14">
    <location>
        <begin position="1001"/>
        <end position="1012"/>
    </location>
</feature>
<feature type="compositionally biased region" description="Acidic residues" evidence="14">
    <location>
        <begin position="173"/>
        <end position="183"/>
    </location>
</feature>
<evidence type="ECO:0000256" key="5">
    <source>
        <dbReference type="ARBA" id="ARBA00022553"/>
    </source>
</evidence>
<evidence type="ECO:0000256" key="8">
    <source>
        <dbReference type="ARBA" id="ARBA00022990"/>
    </source>
</evidence>
<protein>
    <submittedName>
        <fullName evidence="18">SAFB-like transcription modulator isoform X1</fullName>
    </submittedName>
</protein>
<evidence type="ECO:0000259" key="15">
    <source>
        <dbReference type="PROSITE" id="PS50102"/>
    </source>
</evidence>
<feature type="compositionally biased region" description="Basic and acidic residues" evidence="14">
    <location>
        <begin position="317"/>
        <end position="351"/>
    </location>
</feature>
<dbReference type="InterPro" id="IPR000504">
    <property type="entry name" value="RRM_dom"/>
</dbReference>
<dbReference type="InterPro" id="IPR012677">
    <property type="entry name" value="Nucleotide-bd_a/b_plait_sf"/>
</dbReference>
<evidence type="ECO:0000256" key="14">
    <source>
        <dbReference type="SAM" id="MobiDB-lite"/>
    </source>
</evidence>
<feature type="compositionally biased region" description="Gly residues" evidence="14">
    <location>
        <begin position="382"/>
        <end position="392"/>
    </location>
</feature>
<feature type="compositionally biased region" description="Basic and acidic residues" evidence="14">
    <location>
        <begin position="1035"/>
        <end position="1061"/>
    </location>
</feature>
<keyword evidence="11" id="KW-0804">Transcription</keyword>
<dbReference type="InterPro" id="IPR036361">
    <property type="entry name" value="SAP_dom_sf"/>
</dbReference>
<feature type="region of interest" description="Disordered" evidence="14">
    <location>
        <begin position="797"/>
        <end position="920"/>
    </location>
</feature>
<feature type="compositionally biased region" description="Basic and acidic residues" evidence="14">
    <location>
        <begin position="865"/>
        <end position="920"/>
    </location>
</feature>
<keyword evidence="5" id="KW-0597">Phosphoprotein</keyword>
<feature type="region of interest" description="Disordered" evidence="14">
    <location>
        <begin position="144"/>
        <end position="163"/>
    </location>
</feature>
<feature type="compositionally biased region" description="Low complexity" evidence="14">
    <location>
        <begin position="352"/>
        <end position="365"/>
    </location>
</feature>
<accession>A0AAJ7X7J6</accession>
<dbReference type="AlphaFoldDB" id="A0AAJ7X7J6"/>
<dbReference type="PROSITE" id="PS50800">
    <property type="entry name" value="SAP"/>
    <property type="match status" value="1"/>
</dbReference>
<sequence>MASEEVAVAVSETKRIGDLRVVDLKSELKKRNLDVSGVKSVLVDRLRKAVEEEGGNPEALQIPVEVSLKKPHKRTPKNKKSDEEGSVEDANDTNEDTEMAADNTGYWDAQEEGDEEPGKVETNMTDSEDKIISADEVEMMEMENAAEQAANSERAEAMVEDSLDVEVSAENSALEEDKDEVTDGDMTLTDATSDKENVEGLCEGGLSSLPAGEGEVSAQDVLDMNAPRPEAEEDNISVTVQAEDALTLDVDGDLLLEAPKKDSVGAHGSSGRGAASTKSTNSGSSSGSTKATDGATSKQEGHESAEKAAKEGAAANGKKEEGASSDASKSDGKEDGKKPGSTPDKSKEAAKKGASSSGTSDQAKSSSKDGKGASKDDKGRSGASGGSGGGNSGSVSGKNLWVSSLSSSTKATDLKNAFSKYGKVIGAKIVTNARSPGARCYGFVTMATVEEATKCISHLHRTELHGRMISVERAKNDPASKKASDKKEVEAKKDGKASSSGDRKSTETKLHQSSSTGKKEEKKDDKKVVEKKETKESSSSSSAKKPEEKKDDKDGKKEEKEDKKSSSSTTKKPDDKKGGKSADRTVVMDKSKGEPVVCVKTTSKDKEKDKKSTTKSDDKKSSSNVKAEPKSSTKSDVLSFEKIREERERERKRQNERDAREKIRERQKELKELKELKERQEMKRIRVLREREEREQLQRERERLQMERLRLEKERQERERLERQRVRIEQERCKEQERIARMREELRRQQEKLRLEQERRASLKRTYDVDNRRDDSYWGEPKRLALDSDARYGQSLLQRGDTTANRFNDYDHRERGKFPDQRLLPAIGIERRLEPYDRRPDYQSGRSRDDGAIFTPSRLNGPQAGRRDDVRETRDRDDRRMDIPRDRPTLGKPRDVAARGHSPRRDSPRRGTTRDDWKSERTVITDRRDVIRDTRDADRVRLDRGREPDGHVRSLLPSGAGSSSYGGREPMRSGGGVIGDRGNLPHFGEDRRNVLERTSRDTWTSTLSQPSGYGQDIQRLGSDSRSTGFLSQQTRDSRDWGVGDHGRKMDSHSDRTWQVKGDGRTLGQSIQTHVMPRGPSSGSYLTSSGQQGSANLLGRTVQLATSLAAAGGGFSSTDRLHRPSGDLRFDPYKSGTVRRY</sequence>
<feature type="region of interest" description="Disordered" evidence="14">
    <location>
        <begin position="939"/>
        <end position="1061"/>
    </location>
</feature>
<dbReference type="GO" id="GO:0006357">
    <property type="term" value="P:regulation of transcription by RNA polymerase II"/>
    <property type="evidence" value="ECO:0007669"/>
    <property type="project" value="TreeGrafter"/>
</dbReference>
<dbReference type="SUPFAM" id="SSF54928">
    <property type="entry name" value="RNA-binding domain, RBD"/>
    <property type="match status" value="1"/>
</dbReference>
<feature type="region of interest" description="Disordered" evidence="14">
    <location>
        <begin position="1111"/>
        <end position="1140"/>
    </location>
</feature>
<feature type="compositionally biased region" description="Basic and acidic residues" evidence="14">
    <location>
        <begin position="299"/>
        <end position="310"/>
    </location>
</feature>
<dbReference type="RefSeq" id="XP_032824434.1">
    <property type="nucleotide sequence ID" value="XM_032968543.1"/>
</dbReference>
<dbReference type="GO" id="GO:0050684">
    <property type="term" value="P:regulation of mRNA processing"/>
    <property type="evidence" value="ECO:0007669"/>
    <property type="project" value="TreeGrafter"/>
</dbReference>
<feature type="compositionally biased region" description="Basic and acidic residues" evidence="14">
    <location>
        <begin position="1118"/>
        <end position="1131"/>
    </location>
</feature>
<dbReference type="SUPFAM" id="SSF68906">
    <property type="entry name" value="SAP domain"/>
    <property type="match status" value="1"/>
</dbReference>
<keyword evidence="7 13" id="KW-0694">RNA-binding</keyword>
<evidence type="ECO:0000256" key="12">
    <source>
        <dbReference type="ARBA" id="ARBA00023242"/>
    </source>
</evidence>
<evidence type="ECO:0000256" key="3">
    <source>
        <dbReference type="ARBA" id="ARBA00022491"/>
    </source>
</evidence>
<keyword evidence="17" id="KW-1185">Reference proteome</keyword>
<feature type="compositionally biased region" description="Basic residues" evidence="14">
    <location>
        <begin position="69"/>
        <end position="78"/>
    </location>
</feature>
<dbReference type="InterPro" id="IPR003034">
    <property type="entry name" value="SAP_dom"/>
</dbReference>
<evidence type="ECO:0000256" key="4">
    <source>
        <dbReference type="ARBA" id="ARBA00022499"/>
    </source>
</evidence>
<keyword evidence="9" id="KW-0805">Transcription regulation</keyword>
<dbReference type="GO" id="GO:0005634">
    <property type="term" value="C:nucleus"/>
    <property type="evidence" value="ECO:0007669"/>
    <property type="project" value="UniProtKB-SubCell"/>
</dbReference>
<dbReference type="Gene3D" id="1.10.720.30">
    <property type="entry name" value="SAP domain"/>
    <property type="match status" value="1"/>
</dbReference>
<comment type="subcellular location">
    <subcellularLocation>
        <location evidence="1">Nucleus</location>
    </subcellularLocation>
</comment>
<feature type="region of interest" description="Disordered" evidence="14">
    <location>
        <begin position="259"/>
        <end position="413"/>
    </location>
</feature>
<dbReference type="PROSITE" id="PS50102">
    <property type="entry name" value="RRM"/>
    <property type="match status" value="1"/>
</dbReference>
<reference evidence="18" key="1">
    <citation type="submission" date="2025-08" db="UniProtKB">
        <authorList>
            <consortium name="RefSeq"/>
        </authorList>
    </citation>
    <scope>IDENTIFICATION</scope>
    <source>
        <tissue evidence="18">Sperm</tissue>
    </source>
</reference>
<feature type="compositionally biased region" description="Polar residues" evidence="14">
    <location>
        <begin position="1021"/>
        <end position="1034"/>
    </location>
</feature>
<evidence type="ECO:0000256" key="6">
    <source>
        <dbReference type="ARBA" id="ARBA00022843"/>
    </source>
</evidence>
<evidence type="ECO:0000256" key="1">
    <source>
        <dbReference type="ARBA" id="ARBA00004123"/>
    </source>
</evidence>
<evidence type="ECO:0000256" key="7">
    <source>
        <dbReference type="ARBA" id="ARBA00022884"/>
    </source>
</evidence>
<organism evidence="17 18">
    <name type="scientific">Petromyzon marinus</name>
    <name type="common">Sea lamprey</name>
    <dbReference type="NCBI Taxonomy" id="7757"/>
    <lineage>
        <taxon>Eukaryota</taxon>
        <taxon>Metazoa</taxon>
        <taxon>Chordata</taxon>
        <taxon>Craniata</taxon>
        <taxon>Vertebrata</taxon>
        <taxon>Cyclostomata</taxon>
        <taxon>Hyperoartia</taxon>
        <taxon>Petromyzontiformes</taxon>
        <taxon>Petromyzontidae</taxon>
        <taxon>Petromyzon</taxon>
    </lineage>
</organism>
<gene>
    <name evidence="18" type="primary">LOC116950627</name>
</gene>
<evidence type="ECO:0000313" key="17">
    <source>
        <dbReference type="Proteomes" id="UP001318040"/>
    </source>
</evidence>
<keyword evidence="8" id="KW-0007">Acetylation</keyword>
<dbReference type="GO" id="GO:0003723">
    <property type="term" value="F:RNA binding"/>
    <property type="evidence" value="ECO:0007669"/>
    <property type="project" value="UniProtKB-UniRule"/>
</dbReference>
<feature type="domain" description="SAP" evidence="16">
    <location>
        <begin position="16"/>
        <end position="50"/>
    </location>
</feature>
<feature type="region of interest" description="Disordered" evidence="14">
    <location>
        <begin position="467"/>
        <end position="675"/>
    </location>
</feature>
<evidence type="ECO:0000256" key="13">
    <source>
        <dbReference type="PROSITE-ProRule" id="PRU00176"/>
    </source>
</evidence>
<keyword evidence="2" id="KW-0488">Methylation</keyword>
<proteinExistence type="predicted"/>
<feature type="compositionally biased region" description="Basic and acidic residues" evidence="14">
    <location>
        <begin position="808"/>
        <end position="820"/>
    </location>
</feature>
<evidence type="ECO:0000259" key="16">
    <source>
        <dbReference type="PROSITE" id="PS50800"/>
    </source>
</evidence>
<keyword evidence="10" id="KW-0238">DNA-binding</keyword>
<feature type="compositionally biased region" description="Basic and acidic residues" evidence="14">
    <location>
        <begin position="939"/>
        <end position="952"/>
    </location>
</feature>
<evidence type="ECO:0000256" key="10">
    <source>
        <dbReference type="ARBA" id="ARBA00023125"/>
    </source>
</evidence>
<feature type="compositionally biased region" description="Basic and acidic residues" evidence="14">
    <location>
        <begin position="829"/>
        <end position="851"/>
    </location>
</feature>
<feature type="compositionally biased region" description="Polar residues" evidence="14">
    <location>
        <begin position="797"/>
        <end position="806"/>
    </location>
</feature>
<keyword evidence="3" id="KW-0678">Repressor</keyword>
<keyword evidence="12" id="KW-0539">Nucleus</keyword>
<dbReference type="SMART" id="SM00360">
    <property type="entry name" value="RRM"/>
    <property type="match status" value="1"/>
</dbReference>
<keyword evidence="6" id="KW-0832">Ubl conjugation</keyword>
<keyword evidence="4" id="KW-1017">Isopeptide bond</keyword>
<dbReference type="PANTHER" id="PTHR15683">
    <property type="entry name" value="SCAFFOLD ATTACHMENT FACTOR B-RELATED"/>
    <property type="match status" value="1"/>
</dbReference>
<feature type="compositionally biased region" description="Polar residues" evidence="14">
    <location>
        <begin position="401"/>
        <end position="411"/>
    </location>
</feature>
<feature type="compositionally biased region" description="Basic and acidic residues" evidence="14">
    <location>
        <begin position="602"/>
        <end position="675"/>
    </location>
</feature>
<dbReference type="PANTHER" id="PTHR15683:SF5">
    <property type="entry name" value="SAFB-LIKE TRANSCRIPTION MODULATOR"/>
    <property type="match status" value="1"/>
</dbReference>
<evidence type="ECO:0000256" key="9">
    <source>
        <dbReference type="ARBA" id="ARBA00023015"/>
    </source>
</evidence>
<evidence type="ECO:0000313" key="18">
    <source>
        <dbReference type="RefSeq" id="XP_032824434.1"/>
    </source>
</evidence>
<feature type="compositionally biased region" description="Basic and acidic residues" evidence="14">
    <location>
        <begin position="517"/>
        <end position="536"/>
    </location>
</feature>
<name>A0AAJ7X7J6_PETMA</name>
<dbReference type="Pfam" id="PF02037">
    <property type="entry name" value="SAP"/>
    <property type="match status" value="1"/>
</dbReference>